<dbReference type="Gene3D" id="3.40.50.620">
    <property type="entry name" value="HUPs"/>
    <property type="match status" value="1"/>
</dbReference>
<dbReference type="InterPro" id="IPR015262">
    <property type="entry name" value="tRNA_Ile_lys_synt_subst-bd"/>
</dbReference>
<evidence type="ECO:0000256" key="4">
    <source>
        <dbReference type="ARBA" id="ARBA00022694"/>
    </source>
</evidence>
<dbReference type="SMART" id="SM00977">
    <property type="entry name" value="TilS_C"/>
    <property type="match status" value="1"/>
</dbReference>
<evidence type="ECO:0000256" key="3">
    <source>
        <dbReference type="ARBA" id="ARBA00022598"/>
    </source>
</evidence>
<dbReference type="SUPFAM" id="SSF52402">
    <property type="entry name" value="Adenine nucleotide alpha hydrolases-like"/>
    <property type="match status" value="1"/>
</dbReference>
<dbReference type="EC" id="6.3.4.19" evidence="8"/>
<evidence type="ECO:0000256" key="2">
    <source>
        <dbReference type="ARBA" id="ARBA00022490"/>
    </source>
</evidence>
<dbReference type="InterPro" id="IPR012796">
    <property type="entry name" value="Lysidine-tRNA-synth_C"/>
</dbReference>
<keyword evidence="5 8" id="KW-0547">Nucleotide-binding</keyword>
<dbReference type="PANTHER" id="PTHR43033:SF1">
    <property type="entry name" value="TRNA(ILE)-LYSIDINE SYNTHASE-RELATED"/>
    <property type="match status" value="1"/>
</dbReference>
<keyword evidence="3 8" id="KW-0436">Ligase</keyword>
<evidence type="ECO:0000256" key="6">
    <source>
        <dbReference type="ARBA" id="ARBA00022840"/>
    </source>
</evidence>
<dbReference type="SUPFAM" id="SSF56037">
    <property type="entry name" value="PheT/TilS domain"/>
    <property type="match status" value="1"/>
</dbReference>
<dbReference type="InterPro" id="IPR011063">
    <property type="entry name" value="TilS/TtcA_N"/>
</dbReference>
<dbReference type="OrthoDB" id="9807403at2"/>
<dbReference type="NCBIfam" id="TIGR02433">
    <property type="entry name" value="lysidine_TilS_C"/>
    <property type="match status" value="1"/>
</dbReference>
<protein>
    <recommendedName>
        <fullName evidence="8">tRNA(Ile)-lysidine synthase</fullName>
        <ecNumber evidence="8">6.3.4.19</ecNumber>
    </recommendedName>
    <alternativeName>
        <fullName evidence="8">tRNA(Ile)-2-lysyl-cytidine synthase</fullName>
    </alternativeName>
    <alternativeName>
        <fullName evidence="8">tRNA(Ile)-lysidine synthetase</fullName>
    </alternativeName>
</protein>
<comment type="catalytic activity">
    <reaction evidence="7 8">
        <text>cytidine(34) in tRNA(Ile2) + L-lysine + ATP = lysidine(34) in tRNA(Ile2) + AMP + diphosphate + H(+)</text>
        <dbReference type="Rhea" id="RHEA:43744"/>
        <dbReference type="Rhea" id="RHEA-COMP:10625"/>
        <dbReference type="Rhea" id="RHEA-COMP:10670"/>
        <dbReference type="ChEBI" id="CHEBI:15378"/>
        <dbReference type="ChEBI" id="CHEBI:30616"/>
        <dbReference type="ChEBI" id="CHEBI:32551"/>
        <dbReference type="ChEBI" id="CHEBI:33019"/>
        <dbReference type="ChEBI" id="CHEBI:82748"/>
        <dbReference type="ChEBI" id="CHEBI:83665"/>
        <dbReference type="ChEBI" id="CHEBI:456215"/>
        <dbReference type="EC" id="6.3.4.19"/>
    </reaction>
</comment>
<gene>
    <name evidence="8 10" type="primary">tilS</name>
    <name evidence="10" type="ORF">DCM90_09310</name>
</gene>
<dbReference type="GO" id="GO:0032267">
    <property type="term" value="F:tRNA(Ile)-lysidine synthase activity"/>
    <property type="evidence" value="ECO:0007669"/>
    <property type="project" value="UniProtKB-EC"/>
</dbReference>
<dbReference type="Pfam" id="PF09179">
    <property type="entry name" value="TilS"/>
    <property type="match status" value="1"/>
</dbReference>
<feature type="binding site" evidence="8">
    <location>
        <begin position="29"/>
        <end position="34"/>
    </location>
    <ligand>
        <name>ATP</name>
        <dbReference type="ChEBI" id="CHEBI:30616"/>
    </ligand>
</feature>
<proteinExistence type="inferred from homology"/>
<sequence>MVNLQGKFLIHAREMGWTNPNKRVLIALSGGVDSMVLLHLFLTLPEDERPQISAVHIHHHLRAASDQEATALKALSVRQHFQLIIRDWAPEVHPKSGIEAAARHFRYQQYGGVMEDVQADWVATAHHADDQAETILMKWVRGGEIAQLRGILPVQSFGSGELIRPLLSFSKADLRDYAMNQGLTWFEDATNQSQEMTRNRMRQQVIPRLKVENPQFLAHVEDYAGQLTDLLEVANLQIERLLAIILTSAHPLVGSVVVLSGCTDAQQRLVIQAILKQLNPELSVQTSQVAAIQRLITNQYRTQGTIDLGHGWRFFREYDQFGAEKVKPDVKSEQSSPDFMLKLNHWYRLSKFEEVGLMTSQPNTGDVQQVWLTPSAFPVGVRPWQPGDKYRLANGHHQAVARLMVNDKVPQSQRNSVNVVSTHDGTILQVIHFRRATQNAADQRQTGSQPYYLVLRQHYPKGD</sequence>
<feature type="domain" description="Lysidine-tRNA(Ile) synthetase C-terminal" evidence="9">
    <location>
        <begin position="379"/>
        <end position="452"/>
    </location>
</feature>
<dbReference type="HAMAP" id="MF_01161">
    <property type="entry name" value="tRNA_Ile_lys_synt"/>
    <property type="match status" value="1"/>
</dbReference>
<comment type="caution">
    <text evidence="10">The sequence shown here is derived from an EMBL/GenBank/DDBJ whole genome shotgun (WGS) entry which is preliminary data.</text>
</comment>
<dbReference type="GO" id="GO:0005524">
    <property type="term" value="F:ATP binding"/>
    <property type="evidence" value="ECO:0007669"/>
    <property type="project" value="UniProtKB-UniRule"/>
</dbReference>
<dbReference type="InterPro" id="IPR012795">
    <property type="entry name" value="tRNA_Ile_lys_synt_N"/>
</dbReference>
<dbReference type="AlphaFoldDB" id="A0A2V1MYS2"/>
<evidence type="ECO:0000256" key="8">
    <source>
        <dbReference type="HAMAP-Rule" id="MF_01161"/>
    </source>
</evidence>
<dbReference type="GO" id="GO:0005737">
    <property type="term" value="C:cytoplasm"/>
    <property type="evidence" value="ECO:0007669"/>
    <property type="project" value="UniProtKB-SubCell"/>
</dbReference>
<evidence type="ECO:0000313" key="10">
    <source>
        <dbReference type="EMBL" id="PWF99295.1"/>
    </source>
</evidence>
<dbReference type="Proteomes" id="UP000245080">
    <property type="component" value="Unassembled WGS sequence"/>
</dbReference>
<keyword evidence="11" id="KW-1185">Reference proteome</keyword>
<comment type="similarity">
    <text evidence="8">Belongs to the tRNA(Ile)-lysidine synthase family.</text>
</comment>
<keyword evidence="2 8" id="KW-0963">Cytoplasm</keyword>
<evidence type="ECO:0000313" key="11">
    <source>
        <dbReference type="Proteomes" id="UP000245080"/>
    </source>
</evidence>
<evidence type="ECO:0000259" key="9">
    <source>
        <dbReference type="SMART" id="SM00977"/>
    </source>
</evidence>
<dbReference type="InterPro" id="IPR012094">
    <property type="entry name" value="tRNA_Ile_lys_synt"/>
</dbReference>
<organism evidence="10 11">
    <name type="scientific">Levilactobacillus bambusae</name>
    <dbReference type="NCBI Taxonomy" id="2024736"/>
    <lineage>
        <taxon>Bacteria</taxon>
        <taxon>Bacillati</taxon>
        <taxon>Bacillota</taxon>
        <taxon>Bacilli</taxon>
        <taxon>Lactobacillales</taxon>
        <taxon>Lactobacillaceae</taxon>
        <taxon>Levilactobacillus</taxon>
    </lineage>
</organism>
<evidence type="ECO:0000256" key="5">
    <source>
        <dbReference type="ARBA" id="ARBA00022741"/>
    </source>
</evidence>
<evidence type="ECO:0000256" key="1">
    <source>
        <dbReference type="ARBA" id="ARBA00004496"/>
    </source>
</evidence>
<keyword evidence="6 8" id="KW-0067">ATP-binding</keyword>
<comment type="domain">
    <text evidence="8">The N-terminal region contains the highly conserved SGGXDS motif, predicted to be a P-loop motif involved in ATP binding.</text>
</comment>
<dbReference type="NCBIfam" id="TIGR02432">
    <property type="entry name" value="lysidine_TilS_N"/>
    <property type="match status" value="1"/>
</dbReference>
<keyword evidence="4 8" id="KW-0819">tRNA processing</keyword>
<name>A0A2V1MYS2_9LACO</name>
<evidence type="ECO:0000256" key="7">
    <source>
        <dbReference type="ARBA" id="ARBA00048539"/>
    </source>
</evidence>
<accession>A0A2V1MYS2</accession>
<dbReference type="PANTHER" id="PTHR43033">
    <property type="entry name" value="TRNA(ILE)-LYSIDINE SYNTHASE-RELATED"/>
    <property type="match status" value="1"/>
</dbReference>
<comment type="function">
    <text evidence="8">Ligates lysine onto the cytidine present at position 34 of the AUA codon-specific tRNA(Ile) that contains the anticodon CAU, in an ATP-dependent manner. Cytidine is converted to lysidine, thus changing the amino acid specificity of the tRNA from methionine to isoleucine.</text>
</comment>
<dbReference type="GO" id="GO:0006400">
    <property type="term" value="P:tRNA modification"/>
    <property type="evidence" value="ECO:0007669"/>
    <property type="project" value="UniProtKB-UniRule"/>
</dbReference>
<dbReference type="EMBL" id="QCXQ01000007">
    <property type="protein sequence ID" value="PWF99295.1"/>
    <property type="molecule type" value="Genomic_DNA"/>
</dbReference>
<dbReference type="InterPro" id="IPR014729">
    <property type="entry name" value="Rossmann-like_a/b/a_fold"/>
</dbReference>
<dbReference type="Pfam" id="PF01171">
    <property type="entry name" value="ATP_bind_3"/>
    <property type="match status" value="1"/>
</dbReference>
<dbReference type="CDD" id="cd01992">
    <property type="entry name" value="TilS_N"/>
    <property type="match status" value="1"/>
</dbReference>
<comment type="subcellular location">
    <subcellularLocation>
        <location evidence="1 8">Cytoplasm</location>
    </subcellularLocation>
</comment>
<reference evidence="10 11" key="1">
    <citation type="journal article" date="2018" name="Int. J. Syst. Evol. Microbiol.">
        <title>Lactobacillus bambusae sp. nov., isolated from a traditional fermented Ma-bamboo shoots of Taiwan.</title>
        <authorList>
            <person name="Wang L.-T."/>
        </authorList>
    </citation>
    <scope>NUCLEOTIDE SEQUENCE [LARGE SCALE GENOMIC DNA]</scope>
    <source>
        <strain evidence="10 11">BS-W1</strain>
    </source>
</reference>